<evidence type="ECO:0000313" key="3">
    <source>
        <dbReference type="Proteomes" id="UP000011087"/>
    </source>
</evidence>
<accession>L1IJU6</accession>
<gene>
    <name evidence="1" type="ORF">GUITHDRAFT_117723</name>
</gene>
<dbReference type="EnsemblProtists" id="EKX36199">
    <property type="protein sequence ID" value="EKX36199"/>
    <property type="gene ID" value="GUITHDRAFT_117723"/>
</dbReference>
<dbReference type="HOGENOM" id="CLU_273690_0_0_1"/>
<dbReference type="PaxDb" id="55529-EKX36199"/>
<evidence type="ECO:0000313" key="2">
    <source>
        <dbReference type="EnsemblProtists" id="EKX36199"/>
    </source>
</evidence>
<evidence type="ECO:0000313" key="1">
    <source>
        <dbReference type="EMBL" id="EKX36199.1"/>
    </source>
</evidence>
<sequence length="1175" mass="127665">MAPERELILHEQEERHEAPYGVEGDVPGAVHVPRPHPLGVDHEAEQHAGHGEVRVDATLHLHGEEYPVHGALYNMTVVSLEYINEYNVAVTVLQASMQSFDVLTRLPKPGYDGYQYVVYFVNPTTNEGPSTSMYSPLVPQSLLSEGLLCPNERRMPEIGASLAEAWAGVLLFMRLPLNAVVLFPAIFSAGDWPLFTQCATVTLGNSMLLNCGKGILNVDLAFEAWHRSSLLYYQSFVKIITFGQGLSPSSTVLLYAKQAVIGSTTAATYMVHGSPAFMSKLLASVDFNRPFADLSHAMLYALPPWIRIFGRMMRFSVTSFHMFMHFLERLIMDYVLKLAAGEKIDAGIFSILTGMRGDIEDLIVTPNEQICGGVSLIFGYTNPPATVMRYFCEVGAKVVLDLFDFLTVFFVDFPIVNCICKDSQGVVYSSYLEQSCYPWTPVSYRPLLNALLVESAGSRALMCSMVVNMTNSNISSAFDSTFMALYDGYTSVGSVFDYFLIFMDPSSGTCNNYYTSDYVMSIMPEPIDYFTMCYTTRLCEVACGEQYDAFNSALVAVSKGKDLVYTMNKTVTVESQFFTADGEYYGTNRLPFDIFSVVELSGCNRVCYGDIAQSGAPSQPDRCISAVGLDSSLSVVVKAYCLPSSLKTGFRPAATVTDGSFPHGIDYKVAGSSSWSGSIMRMQYVSINLVDSIGHSNIVVVATSKNVSLISDQQQSYTLLQTIPSSQKAVQLTDVYSIDEVQSFPDDGVADIFVQATTTTWDASGSPSTGPVCLHIALNTQTFANLVQLKSSAYTISKCSASNNVFSKVTTPYVTCLGHACSGVALFPTNDGYPVTVCDRKVASPTRRQISMTQDNVFIRQSPKLAQNSLTGWNGAGQQSSMTIFAVADQKVTTTWLSDIRLVVNAGVWNGTRSYSSSYQMLTTLKKNCSVSDCTGCMGYPTLQSLCYAASQCAVARCIGTEVNFQRPLCAMGSVVSKMLRQSLITMQNVYLIFAQSMALIVDASTGQITNRVVIEWPDQVFFSAMCDMKDVTISAVGMLMSLINGITMKAQQVLSSSQVALVPTDPTFNARATLSMASMTNLFSQILLLPIYGAVASQKTFVCTTNSLTAVLNTDLLGNFQLVIGDPSIQAVSGDVAGVCLTQVFNQDVQNMALGGASNTLGSAVAQVAEPTAS</sequence>
<organism evidence="1">
    <name type="scientific">Guillardia theta (strain CCMP2712)</name>
    <name type="common">Cryptophyte</name>
    <dbReference type="NCBI Taxonomy" id="905079"/>
    <lineage>
        <taxon>Eukaryota</taxon>
        <taxon>Cryptophyceae</taxon>
        <taxon>Pyrenomonadales</taxon>
        <taxon>Geminigeraceae</taxon>
        <taxon>Guillardia</taxon>
    </lineage>
</organism>
<dbReference type="RefSeq" id="XP_005823179.1">
    <property type="nucleotide sequence ID" value="XM_005823122.1"/>
</dbReference>
<keyword evidence="3" id="KW-1185">Reference proteome</keyword>
<reference evidence="1 3" key="1">
    <citation type="journal article" date="2012" name="Nature">
        <title>Algal genomes reveal evolutionary mosaicism and the fate of nucleomorphs.</title>
        <authorList>
            <consortium name="DOE Joint Genome Institute"/>
            <person name="Curtis B.A."/>
            <person name="Tanifuji G."/>
            <person name="Burki F."/>
            <person name="Gruber A."/>
            <person name="Irimia M."/>
            <person name="Maruyama S."/>
            <person name="Arias M.C."/>
            <person name="Ball S.G."/>
            <person name="Gile G.H."/>
            <person name="Hirakawa Y."/>
            <person name="Hopkins J.F."/>
            <person name="Kuo A."/>
            <person name="Rensing S.A."/>
            <person name="Schmutz J."/>
            <person name="Symeonidi A."/>
            <person name="Elias M."/>
            <person name="Eveleigh R.J."/>
            <person name="Herman E.K."/>
            <person name="Klute M.J."/>
            <person name="Nakayama T."/>
            <person name="Obornik M."/>
            <person name="Reyes-Prieto A."/>
            <person name="Armbrust E.V."/>
            <person name="Aves S.J."/>
            <person name="Beiko R.G."/>
            <person name="Coutinho P."/>
            <person name="Dacks J.B."/>
            <person name="Durnford D.G."/>
            <person name="Fast N.M."/>
            <person name="Green B.R."/>
            <person name="Grisdale C.J."/>
            <person name="Hempel F."/>
            <person name="Henrissat B."/>
            <person name="Hoppner M.P."/>
            <person name="Ishida K."/>
            <person name="Kim E."/>
            <person name="Koreny L."/>
            <person name="Kroth P.G."/>
            <person name="Liu Y."/>
            <person name="Malik S.B."/>
            <person name="Maier U.G."/>
            <person name="McRose D."/>
            <person name="Mock T."/>
            <person name="Neilson J.A."/>
            <person name="Onodera N.T."/>
            <person name="Poole A.M."/>
            <person name="Pritham E.J."/>
            <person name="Richards T.A."/>
            <person name="Rocap G."/>
            <person name="Roy S.W."/>
            <person name="Sarai C."/>
            <person name="Schaack S."/>
            <person name="Shirato S."/>
            <person name="Slamovits C.H."/>
            <person name="Spencer D.F."/>
            <person name="Suzuki S."/>
            <person name="Worden A.Z."/>
            <person name="Zauner S."/>
            <person name="Barry K."/>
            <person name="Bell C."/>
            <person name="Bharti A.K."/>
            <person name="Crow J.A."/>
            <person name="Grimwood J."/>
            <person name="Kramer R."/>
            <person name="Lindquist E."/>
            <person name="Lucas S."/>
            <person name="Salamov A."/>
            <person name="McFadden G.I."/>
            <person name="Lane C.E."/>
            <person name="Keeling P.J."/>
            <person name="Gray M.W."/>
            <person name="Grigoriev I.V."/>
            <person name="Archibald J.M."/>
        </authorList>
    </citation>
    <scope>NUCLEOTIDE SEQUENCE</scope>
    <source>
        <strain evidence="1 3">CCMP2712</strain>
    </source>
</reference>
<proteinExistence type="predicted"/>
<dbReference type="Proteomes" id="UP000011087">
    <property type="component" value="Unassembled WGS sequence"/>
</dbReference>
<name>L1IJU6_GUITC</name>
<dbReference type="KEGG" id="gtt:GUITHDRAFT_117723"/>
<reference evidence="3" key="2">
    <citation type="submission" date="2012-11" db="EMBL/GenBank/DDBJ databases">
        <authorList>
            <person name="Kuo A."/>
            <person name="Curtis B.A."/>
            <person name="Tanifuji G."/>
            <person name="Burki F."/>
            <person name="Gruber A."/>
            <person name="Irimia M."/>
            <person name="Maruyama S."/>
            <person name="Arias M.C."/>
            <person name="Ball S.G."/>
            <person name="Gile G.H."/>
            <person name="Hirakawa Y."/>
            <person name="Hopkins J.F."/>
            <person name="Rensing S.A."/>
            <person name="Schmutz J."/>
            <person name="Symeonidi A."/>
            <person name="Elias M."/>
            <person name="Eveleigh R.J."/>
            <person name="Herman E.K."/>
            <person name="Klute M.J."/>
            <person name="Nakayama T."/>
            <person name="Obornik M."/>
            <person name="Reyes-Prieto A."/>
            <person name="Armbrust E.V."/>
            <person name="Aves S.J."/>
            <person name="Beiko R.G."/>
            <person name="Coutinho P."/>
            <person name="Dacks J.B."/>
            <person name="Durnford D.G."/>
            <person name="Fast N.M."/>
            <person name="Green B.R."/>
            <person name="Grisdale C."/>
            <person name="Hempe F."/>
            <person name="Henrissat B."/>
            <person name="Hoppner M.P."/>
            <person name="Ishida K.-I."/>
            <person name="Kim E."/>
            <person name="Koreny L."/>
            <person name="Kroth P.G."/>
            <person name="Liu Y."/>
            <person name="Malik S.-B."/>
            <person name="Maier U.G."/>
            <person name="McRose D."/>
            <person name="Mock T."/>
            <person name="Neilson J.A."/>
            <person name="Onodera N.T."/>
            <person name="Poole A.M."/>
            <person name="Pritham E.J."/>
            <person name="Richards T.A."/>
            <person name="Rocap G."/>
            <person name="Roy S.W."/>
            <person name="Sarai C."/>
            <person name="Schaack S."/>
            <person name="Shirato S."/>
            <person name="Slamovits C.H."/>
            <person name="Spencer D.F."/>
            <person name="Suzuki S."/>
            <person name="Worden A.Z."/>
            <person name="Zauner S."/>
            <person name="Barry K."/>
            <person name="Bell C."/>
            <person name="Bharti A.K."/>
            <person name="Crow J.A."/>
            <person name="Grimwood J."/>
            <person name="Kramer R."/>
            <person name="Lindquist E."/>
            <person name="Lucas S."/>
            <person name="Salamov A."/>
            <person name="McFadden G.I."/>
            <person name="Lane C.E."/>
            <person name="Keeling P.J."/>
            <person name="Gray M.W."/>
            <person name="Grigoriev I.V."/>
            <person name="Archibald J.M."/>
        </authorList>
    </citation>
    <scope>NUCLEOTIDE SEQUENCE</scope>
    <source>
        <strain evidence="3">CCMP2712</strain>
    </source>
</reference>
<dbReference type="OrthoDB" id="10644031at2759"/>
<dbReference type="GeneID" id="17292862"/>
<reference evidence="2" key="3">
    <citation type="submission" date="2016-03" db="UniProtKB">
        <authorList>
            <consortium name="EnsemblProtists"/>
        </authorList>
    </citation>
    <scope>IDENTIFICATION</scope>
</reference>
<dbReference type="AlphaFoldDB" id="L1IJU6"/>
<dbReference type="EMBL" id="JH993078">
    <property type="protein sequence ID" value="EKX36199.1"/>
    <property type="molecule type" value="Genomic_DNA"/>
</dbReference>
<protein>
    <submittedName>
        <fullName evidence="1 2">Uncharacterized protein</fullName>
    </submittedName>
</protein>